<gene>
    <name evidence="2" type="ORF">S12H4_43055</name>
</gene>
<accession>X1UMW0</accession>
<comment type="caution">
    <text evidence="2">The sequence shown here is derived from an EMBL/GenBank/DDBJ whole genome shotgun (WGS) entry which is preliminary data.</text>
</comment>
<protein>
    <recommendedName>
        <fullName evidence="1">Molybdopterin dinucleotide-binding domain-containing protein</fullName>
    </recommendedName>
</protein>
<dbReference type="InterPro" id="IPR006657">
    <property type="entry name" value="MoPterin_dinucl-bd_dom"/>
</dbReference>
<dbReference type="GO" id="GO:0016491">
    <property type="term" value="F:oxidoreductase activity"/>
    <property type="evidence" value="ECO:0007669"/>
    <property type="project" value="InterPro"/>
</dbReference>
<feature type="non-terminal residue" evidence="2">
    <location>
        <position position="1"/>
    </location>
</feature>
<dbReference type="InterPro" id="IPR037949">
    <property type="entry name" value="MopB_CT_Acetylene-hydratase"/>
</dbReference>
<sequence>ELGCDPLPSFIEPETVLASRPDLAADYPLTLIAGTRCHFYHSQGRQLESLRKKSPDPLAQISPKTGTQLGIAKSDWMWIETPIGKAKFKCEYSQDVAPEVVQAEHGWWFPEDDSAESIFRSNVNAIMGDDVSICDAVSGSYILRGQMCKVYKA</sequence>
<dbReference type="SUPFAM" id="SSF50692">
    <property type="entry name" value="ADC-like"/>
    <property type="match status" value="1"/>
</dbReference>
<evidence type="ECO:0000313" key="2">
    <source>
        <dbReference type="EMBL" id="GAJ04922.1"/>
    </source>
</evidence>
<dbReference type="Gene3D" id="2.40.40.20">
    <property type="match status" value="1"/>
</dbReference>
<evidence type="ECO:0000259" key="1">
    <source>
        <dbReference type="Pfam" id="PF01568"/>
    </source>
</evidence>
<feature type="domain" description="Molybdopterin dinucleotide-binding" evidence="1">
    <location>
        <begin position="29"/>
        <end position="131"/>
    </location>
</feature>
<dbReference type="GO" id="GO:0018818">
    <property type="term" value="F:acetylene hydratase activity"/>
    <property type="evidence" value="ECO:0007669"/>
    <property type="project" value="InterPro"/>
</dbReference>
<reference evidence="2" key="1">
    <citation type="journal article" date="2014" name="Front. Microbiol.">
        <title>High frequency of phylogenetically diverse reductive dehalogenase-homologous genes in deep subseafloor sedimentary metagenomes.</title>
        <authorList>
            <person name="Kawai M."/>
            <person name="Futagami T."/>
            <person name="Toyoda A."/>
            <person name="Takaki Y."/>
            <person name="Nishi S."/>
            <person name="Hori S."/>
            <person name="Arai W."/>
            <person name="Tsubouchi T."/>
            <person name="Morono Y."/>
            <person name="Uchiyama I."/>
            <person name="Ito T."/>
            <person name="Fujiyama A."/>
            <person name="Inagaki F."/>
            <person name="Takami H."/>
        </authorList>
    </citation>
    <scope>NUCLEOTIDE SEQUENCE</scope>
    <source>
        <strain evidence="2">Expedition CK06-06</strain>
    </source>
</reference>
<dbReference type="CDD" id="cd02781">
    <property type="entry name" value="MopB_CT_Acetylene-hydratase"/>
    <property type="match status" value="1"/>
</dbReference>
<dbReference type="Pfam" id="PF01568">
    <property type="entry name" value="Molydop_binding"/>
    <property type="match status" value="1"/>
</dbReference>
<dbReference type="AlphaFoldDB" id="X1UMW0"/>
<dbReference type="InterPro" id="IPR009010">
    <property type="entry name" value="Asp_de-COase-like_dom_sf"/>
</dbReference>
<proteinExistence type="predicted"/>
<dbReference type="InterPro" id="IPR050612">
    <property type="entry name" value="Prok_Mopterin_Oxidored"/>
</dbReference>
<name>X1UMW0_9ZZZZ</name>
<dbReference type="PANTHER" id="PTHR43742">
    <property type="entry name" value="TRIMETHYLAMINE-N-OXIDE REDUCTASE"/>
    <property type="match status" value="1"/>
</dbReference>
<organism evidence="2">
    <name type="scientific">marine sediment metagenome</name>
    <dbReference type="NCBI Taxonomy" id="412755"/>
    <lineage>
        <taxon>unclassified sequences</taxon>
        <taxon>metagenomes</taxon>
        <taxon>ecological metagenomes</taxon>
    </lineage>
</organism>
<dbReference type="EMBL" id="BARW01026390">
    <property type="protein sequence ID" value="GAJ04922.1"/>
    <property type="molecule type" value="Genomic_DNA"/>
</dbReference>
<dbReference type="GO" id="GO:0043546">
    <property type="term" value="F:molybdopterin cofactor binding"/>
    <property type="evidence" value="ECO:0007669"/>
    <property type="project" value="InterPro"/>
</dbReference>